<dbReference type="Gene3D" id="1.20.1250.20">
    <property type="entry name" value="MFS general substrate transporter like domains"/>
    <property type="match status" value="2"/>
</dbReference>
<keyword evidence="2 6" id="KW-0812">Transmembrane</keyword>
<feature type="transmembrane region" description="Helical" evidence="6">
    <location>
        <begin position="411"/>
        <end position="430"/>
    </location>
</feature>
<dbReference type="GO" id="GO:0005886">
    <property type="term" value="C:plasma membrane"/>
    <property type="evidence" value="ECO:0007669"/>
    <property type="project" value="TreeGrafter"/>
</dbReference>
<keyword evidence="9" id="KW-1185">Reference proteome</keyword>
<protein>
    <submittedName>
        <fullName evidence="8">MFS general substrate transporter</fullName>
    </submittedName>
</protein>
<feature type="transmembrane region" description="Helical" evidence="6">
    <location>
        <begin position="99"/>
        <end position="119"/>
    </location>
</feature>
<evidence type="ECO:0000313" key="8">
    <source>
        <dbReference type="EMBL" id="KAK4108049.1"/>
    </source>
</evidence>
<feature type="transmembrane region" description="Helical" evidence="6">
    <location>
        <begin position="473"/>
        <end position="497"/>
    </location>
</feature>
<feature type="transmembrane region" description="Helical" evidence="6">
    <location>
        <begin position="61"/>
        <end position="79"/>
    </location>
</feature>
<dbReference type="GO" id="GO:0022857">
    <property type="term" value="F:transmembrane transporter activity"/>
    <property type="evidence" value="ECO:0007669"/>
    <property type="project" value="InterPro"/>
</dbReference>
<name>A0AAN6QFX2_9PEZI</name>
<feature type="transmembrane region" description="Helical" evidence="6">
    <location>
        <begin position="385"/>
        <end position="404"/>
    </location>
</feature>
<evidence type="ECO:0000259" key="7">
    <source>
        <dbReference type="PROSITE" id="PS50850"/>
    </source>
</evidence>
<comment type="caution">
    <text evidence="8">The sequence shown here is derived from an EMBL/GenBank/DDBJ whole genome shotgun (WGS) entry which is preliminary data.</text>
</comment>
<dbReference type="EMBL" id="MU853366">
    <property type="protein sequence ID" value="KAK4108049.1"/>
    <property type="molecule type" value="Genomic_DNA"/>
</dbReference>
<reference evidence="8" key="2">
    <citation type="submission" date="2023-05" db="EMBL/GenBank/DDBJ databases">
        <authorList>
            <consortium name="Lawrence Berkeley National Laboratory"/>
            <person name="Steindorff A."/>
            <person name="Hensen N."/>
            <person name="Bonometti L."/>
            <person name="Westerberg I."/>
            <person name="Brannstrom I.O."/>
            <person name="Guillou S."/>
            <person name="Cros-Aarteil S."/>
            <person name="Calhoun S."/>
            <person name="Haridas S."/>
            <person name="Kuo A."/>
            <person name="Mondo S."/>
            <person name="Pangilinan J."/>
            <person name="Riley R."/>
            <person name="Labutti K."/>
            <person name="Andreopoulos B."/>
            <person name="Lipzen A."/>
            <person name="Chen C."/>
            <person name="Yanf M."/>
            <person name="Daum C."/>
            <person name="Ng V."/>
            <person name="Clum A."/>
            <person name="Ohm R."/>
            <person name="Martin F."/>
            <person name="Silar P."/>
            <person name="Natvig D."/>
            <person name="Lalanne C."/>
            <person name="Gautier V."/>
            <person name="Ament-Velasquez S.L."/>
            <person name="Kruys A."/>
            <person name="Hutchinson M.I."/>
            <person name="Powell A.J."/>
            <person name="Barry K."/>
            <person name="Miller A.N."/>
            <person name="Grigoriev I.V."/>
            <person name="Debuchy R."/>
            <person name="Gladieux P."/>
            <person name="Thoren M.H."/>
            <person name="Johannesson H."/>
        </authorList>
    </citation>
    <scope>NUCLEOTIDE SEQUENCE</scope>
    <source>
        <strain evidence="8">CBS 508.74</strain>
    </source>
</reference>
<sequence>MQSLQTTGQFNDANSPKDARPEPLAKEAPQAADLEKTASVSSDAQAGVQNIEAATSVWTKWHLVAAYGIIWLIYFITSLEEVVVRAYSPFITSSFSMHSLTAATNIFAPIIAGLAKLPLAKILDLWGRPQGLTLMLVIWALGFIMMASCNGVETFAAAQVFSLVGAQGVSYCLTVFIADTSSLKNRGLALSWATSPYIATTWIGGPMSDAFLRVGGAGWRWGLGIFAILTPAVVAPLILLFLWNQHRAKKLGVVARQTHPFTLATAKQLAIEFDLLGIVLLAAGMAMFLLPMSIWSYQAQQWRSPLIICLIVFGGLLIIAFALYEHFLAPVNFVPTRLLADRNVLLSGMMLLLVFFNAAVWGSYFTSMLMVAFNQSITTTTYISNIYRVGSCFSALVIGFLIRWTRRFKWVALYFAVPLMMLGVGLMIHFRHPDSGIGYIVMTQIFIAFAGGPIVICGELAMMSTVTHQEIAAILAILDLFGSVGTAVGSTVSAAIWTGSFPAALRRHLPPGSPVETIYSSIYSQLGYVVGSPIRKGIALAYADAQWYMLVTSVCLLGGALVCVVFWRDVKLNDKQVKGLVM</sequence>
<feature type="region of interest" description="Disordered" evidence="5">
    <location>
        <begin position="1"/>
        <end position="31"/>
    </location>
</feature>
<evidence type="ECO:0000256" key="6">
    <source>
        <dbReference type="SAM" id="Phobius"/>
    </source>
</evidence>
<proteinExistence type="predicted"/>
<evidence type="ECO:0000313" key="9">
    <source>
        <dbReference type="Proteomes" id="UP001302812"/>
    </source>
</evidence>
<evidence type="ECO:0000256" key="4">
    <source>
        <dbReference type="ARBA" id="ARBA00023136"/>
    </source>
</evidence>
<gene>
    <name evidence="8" type="ORF">N656DRAFT_718734</name>
</gene>
<evidence type="ECO:0000256" key="2">
    <source>
        <dbReference type="ARBA" id="ARBA00022692"/>
    </source>
</evidence>
<feature type="domain" description="Major facilitator superfamily (MFS) profile" evidence="7">
    <location>
        <begin position="66"/>
        <end position="571"/>
    </location>
</feature>
<dbReference type="InterPro" id="IPR020846">
    <property type="entry name" value="MFS_dom"/>
</dbReference>
<dbReference type="SUPFAM" id="SSF103473">
    <property type="entry name" value="MFS general substrate transporter"/>
    <property type="match status" value="1"/>
</dbReference>
<dbReference type="InterPro" id="IPR036259">
    <property type="entry name" value="MFS_trans_sf"/>
</dbReference>
<dbReference type="Pfam" id="PF07690">
    <property type="entry name" value="MFS_1"/>
    <property type="match status" value="1"/>
</dbReference>
<feature type="transmembrane region" description="Helical" evidence="6">
    <location>
        <begin position="302"/>
        <end position="324"/>
    </location>
</feature>
<evidence type="ECO:0000256" key="5">
    <source>
        <dbReference type="SAM" id="MobiDB-lite"/>
    </source>
</evidence>
<feature type="transmembrane region" description="Helical" evidence="6">
    <location>
        <begin position="154"/>
        <end position="177"/>
    </location>
</feature>
<organism evidence="8 9">
    <name type="scientific">Canariomyces notabilis</name>
    <dbReference type="NCBI Taxonomy" id="2074819"/>
    <lineage>
        <taxon>Eukaryota</taxon>
        <taxon>Fungi</taxon>
        <taxon>Dikarya</taxon>
        <taxon>Ascomycota</taxon>
        <taxon>Pezizomycotina</taxon>
        <taxon>Sordariomycetes</taxon>
        <taxon>Sordariomycetidae</taxon>
        <taxon>Sordariales</taxon>
        <taxon>Chaetomiaceae</taxon>
        <taxon>Canariomyces</taxon>
    </lineage>
</organism>
<feature type="transmembrane region" description="Helical" evidence="6">
    <location>
        <begin position="275"/>
        <end position="296"/>
    </location>
</feature>
<feature type="transmembrane region" description="Helical" evidence="6">
    <location>
        <begin position="436"/>
        <end position="461"/>
    </location>
</feature>
<dbReference type="PANTHER" id="PTHR23501:SF3">
    <property type="entry name" value="MAJOR FACILITATOR SUPERFAMILY (MFS) PROFILE DOMAIN-CONTAINING PROTEIN"/>
    <property type="match status" value="1"/>
</dbReference>
<keyword evidence="3 6" id="KW-1133">Transmembrane helix</keyword>
<dbReference type="RefSeq" id="XP_064665619.1">
    <property type="nucleotide sequence ID" value="XM_064812303.1"/>
</dbReference>
<keyword evidence="4 6" id="KW-0472">Membrane</keyword>
<dbReference type="GeneID" id="89936428"/>
<dbReference type="Proteomes" id="UP001302812">
    <property type="component" value="Unassembled WGS sequence"/>
</dbReference>
<reference evidence="8" key="1">
    <citation type="journal article" date="2023" name="Mol. Phylogenet. Evol.">
        <title>Genome-scale phylogeny and comparative genomics of the fungal order Sordariales.</title>
        <authorList>
            <person name="Hensen N."/>
            <person name="Bonometti L."/>
            <person name="Westerberg I."/>
            <person name="Brannstrom I.O."/>
            <person name="Guillou S."/>
            <person name="Cros-Aarteil S."/>
            <person name="Calhoun S."/>
            <person name="Haridas S."/>
            <person name="Kuo A."/>
            <person name="Mondo S."/>
            <person name="Pangilinan J."/>
            <person name="Riley R."/>
            <person name="LaButti K."/>
            <person name="Andreopoulos B."/>
            <person name="Lipzen A."/>
            <person name="Chen C."/>
            <person name="Yan M."/>
            <person name="Daum C."/>
            <person name="Ng V."/>
            <person name="Clum A."/>
            <person name="Steindorff A."/>
            <person name="Ohm R.A."/>
            <person name="Martin F."/>
            <person name="Silar P."/>
            <person name="Natvig D.O."/>
            <person name="Lalanne C."/>
            <person name="Gautier V."/>
            <person name="Ament-Velasquez S.L."/>
            <person name="Kruys A."/>
            <person name="Hutchinson M.I."/>
            <person name="Powell A.J."/>
            <person name="Barry K."/>
            <person name="Miller A.N."/>
            <person name="Grigoriev I.V."/>
            <person name="Debuchy R."/>
            <person name="Gladieux P."/>
            <person name="Hiltunen Thoren M."/>
            <person name="Johannesson H."/>
        </authorList>
    </citation>
    <scope>NUCLEOTIDE SEQUENCE</scope>
    <source>
        <strain evidence="8">CBS 508.74</strain>
    </source>
</reference>
<feature type="transmembrane region" description="Helical" evidence="6">
    <location>
        <begin position="189"/>
        <end position="207"/>
    </location>
</feature>
<comment type="subcellular location">
    <subcellularLocation>
        <location evidence="1">Membrane</location>
        <topology evidence="1">Multi-pass membrane protein</topology>
    </subcellularLocation>
</comment>
<evidence type="ECO:0000256" key="1">
    <source>
        <dbReference type="ARBA" id="ARBA00004141"/>
    </source>
</evidence>
<feature type="transmembrane region" description="Helical" evidence="6">
    <location>
        <begin position="344"/>
        <end position="365"/>
    </location>
</feature>
<feature type="transmembrane region" description="Helical" evidence="6">
    <location>
        <begin position="547"/>
        <end position="567"/>
    </location>
</feature>
<dbReference type="AlphaFoldDB" id="A0AAN6QFX2"/>
<evidence type="ECO:0000256" key="3">
    <source>
        <dbReference type="ARBA" id="ARBA00022989"/>
    </source>
</evidence>
<feature type="transmembrane region" description="Helical" evidence="6">
    <location>
        <begin position="219"/>
        <end position="243"/>
    </location>
</feature>
<dbReference type="PROSITE" id="PS50850">
    <property type="entry name" value="MFS"/>
    <property type="match status" value="1"/>
</dbReference>
<dbReference type="PANTHER" id="PTHR23501">
    <property type="entry name" value="MAJOR FACILITATOR SUPERFAMILY"/>
    <property type="match status" value="1"/>
</dbReference>
<feature type="transmembrane region" description="Helical" evidence="6">
    <location>
        <begin position="131"/>
        <end position="148"/>
    </location>
</feature>
<feature type="compositionally biased region" description="Polar residues" evidence="5">
    <location>
        <begin position="1"/>
        <end position="14"/>
    </location>
</feature>
<dbReference type="InterPro" id="IPR011701">
    <property type="entry name" value="MFS"/>
</dbReference>
<accession>A0AAN6QFX2</accession>
<feature type="compositionally biased region" description="Basic and acidic residues" evidence="5">
    <location>
        <begin position="15"/>
        <end position="25"/>
    </location>
</feature>